<reference evidence="1 2" key="1">
    <citation type="journal article" date="2023" name="Mol. Biol. Evol.">
        <title>Genomics of Secondarily Temperate Adaptation in the Only Non-Antarctic Icefish.</title>
        <authorList>
            <person name="Rivera-Colon A.G."/>
            <person name="Rayamajhi N."/>
            <person name="Minhas B.F."/>
            <person name="Madrigal G."/>
            <person name="Bilyk K.T."/>
            <person name="Yoon V."/>
            <person name="Hune M."/>
            <person name="Gregory S."/>
            <person name="Cheng C.H.C."/>
            <person name="Catchen J.M."/>
        </authorList>
    </citation>
    <scope>NUCLEOTIDE SEQUENCE [LARGE SCALE GENOMIC DNA]</scope>
    <source>
        <tissue evidence="1">White muscle</tissue>
    </source>
</reference>
<dbReference type="AlphaFoldDB" id="A0AAN8CXU6"/>
<dbReference type="EMBL" id="JAURVH010001528">
    <property type="protein sequence ID" value="KAK5911020.1"/>
    <property type="molecule type" value="Genomic_DNA"/>
</dbReference>
<comment type="caution">
    <text evidence="1">The sequence shown here is derived from an EMBL/GenBank/DDBJ whole genome shotgun (WGS) entry which is preliminary data.</text>
</comment>
<evidence type="ECO:0000313" key="1">
    <source>
        <dbReference type="EMBL" id="KAK5911020.1"/>
    </source>
</evidence>
<organism evidence="1 2">
    <name type="scientific">Champsocephalus gunnari</name>
    <name type="common">Mackerel icefish</name>
    <dbReference type="NCBI Taxonomy" id="52237"/>
    <lineage>
        <taxon>Eukaryota</taxon>
        <taxon>Metazoa</taxon>
        <taxon>Chordata</taxon>
        <taxon>Craniata</taxon>
        <taxon>Vertebrata</taxon>
        <taxon>Euteleostomi</taxon>
        <taxon>Actinopterygii</taxon>
        <taxon>Neopterygii</taxon>
        <taxon>Teleostei</taxon>
        <taxon>Neoteleostei</taxon>
        <taxon>Acanthomorphata</taxon>
        <taxon>Eupercaria</taxon>
        <taxon>Perciformes</taxon>
        <taxon>Notothenioidei</taxon>
        <taxon>Channichthyidae</taxon>
        <taxon>Champsocephalus</taxon>
    </lineage>
</organism>
<protein>
    <submittedName>
        <fullName evidence="1">Uncharacterized protein</fullName>
    </submittedName>
</protein>
<proteinExistence type="predicted"/>
<keyword evidence="2" id="KW-1185">Reference proteome</keyword>
<evidence type="ECO:0000313" key="2">
    <source>
        <dbReference type="Proteomes" id="UP001331515"/>
    </source>
</evidence>
<sequence length="94" mass="10169">MASIPGDKPGGWLDFWCNNFHPGGKVTATSEKHHQFLVLVSSTVIFRQPLHRVREAFGIFCWSGEGGVGTLASCSPSPLWLGPAMEDEVENVAA</sequence>
<dbReference type="Proteomes" id="UP001331515">
    <property type="component" value="Unassembled WGS sequence"/>
</dbReference>
<accession>A0AAN8CXU6</accession>
<gene>
    <name evidence="1" type="ORF">CgunFtcFv8_005232</name>
</gene>
<name>A0AAN8CXU6_CHAGU</name>